<comment type="pathway">
    <text evidence="1">Protein modification; protein glycosylation.</text>
</comment>
<evidence type="ECO:0000313" key="7">
    <source>
        <dbReference type="EMBL" id="MEE3715758.1"/>
    </source>
</evidence>
<feature type="domain" description="O-GlcNAc transferase C-terminal" evidence="6">
    <location>
        <begin position="430"/>
        <end position="600"/>
    </location>
</feature>
<name>A0AAW9PUE8_9CYAN</name>
<dbReference type="Gene3D" id="3.40.50.2000">
    <property type="entry name" value="Glycogen Phosphorylase B"/>
    <property type="match status" value="1"/>
</dbReference>
<dbReference type="GO" id="GO:0016757">
    <property type="term" value="F:glycosyltransferase activity"/>
    <property type="evidence" value="ECO:0007669"/>
    <property type="project" value="UniProtKB-KW"/>
</dbReference>
<proteinExistence type="predicted"/>
<dbReference type="EMBL" id="JAZBJZ010000007">
    <property type="protein sequence ID" value="MEE3715758.1"/>
    <property type="molecule type" value="Genomic_DNA"/>
</dbReference>
<reference evidence="7" key="1">
    <citation type="submission" date="2024-01" db="EMBL/GenBank/DDBJ databases">
        <title>Bank of Algae and Cyanobacteria of the Azores (BACA) strain genomes.</title>
        <authorList>
            <person name="Luz R."/>
            <person name="Cordeiro R."/>
            <person name="Fonseca A."/>
            <person name="Goncalves V."/>
        </authorList>
    </citation>
    <scope>NUCLEOTIDE SEQUENCE</scope>
    <source>
        <strain evidence="7">BACA0141</strain>
    </source>
</reference>
<dbReference type="PANTHER" id="PTHR44835">
    <property type="entry name" value="UDP-N-ACETYLGLUCOSAMINE--PEPTIDE N-ACETYLGLUCOSAMINYLTRANSFERASE SPINDLY-RELATED"/>
    <property type="match status" value="1"/>
</dbReference>
<evidence type="ECO:0000256" key="2">
    <source>
        <dbReference type="ARBA" id="ARBA00022676"/>
    </source>
</evidence>
<protein>
    <recommendedName>
        <fullName evidence="6">O-GlcNAc transferase C-terminal domain-containing protein</fullName>
    </recommendedName>
</protein>
<dbReference type="Pfam" id="PF13844">
    <property type="entry name" value="Glyco_transf_41"/>
    <property type="match status" value="1"/>
</dbReference>
<keyword evidence="4" id="KW-0677">Repeat</keyword>
<gene>
    <name evidence="7" type="ORF">V2H45_03240</name>
</gene>
<evidence type="ECO:0000256" key="1">
    <source>
        <dbReference type="ARBA" id="ARBA00004922"/>
    </source>
</evidence>
<dbReference type="InterPro" id="IPR029489">
    <property type="entry name" value="OGT/SEC/SPY_C"/>
</dbReference>
<evidence type="ECO:0000313" key="8">
    <source>
        <dbReference type="Proteomes" id="UP001333818"/>
    </source>
</evidence>
<keyword evidence="8" id="KW-1185">Reference proteome</keyword>
<dbReference type="RefSeq" id="WP_330482181.1">
    <property type="nucleotide sequence ID" value="NZ_JAZBJZ010000007.1"/>
</dbReference>
<dbReference type="InterPro" id="IPR051939">
    <property type="entry name" value="Glycosyltr_41/O-GlcNAc_trsf"/>
</dbReference>
<evidence type="ECO:0000256" key="3">
    <source>
        <dbReference type="ARBA" id="ARBA00022679"/>
    </source>
</evidence>
<evidence type="ECO:0000256" key="4">
    <source>
        <dbReference type="ARBA" id="ARBA00022737"/>
    </source>
</evidence>
<dbReference type="Proteomes" id="UP001333818">
    <property type="component" value="Unassembled WGS sequence"/>
</dbReference>
<dbReference type="AlphaFoldDB" id="A0AAW9PUE8"/>
<accession>A0AAW9PUE8</accession>
<dbReference type="PANTHER" id="PTHR44835:SF1">
    <property type="entry name" value="PROTEIN O-GLCNAC TRANSFERASE"/>
    <property type="match status" value="1"/>
</dbReference>
<evidence type="ECO:0000256" key="5">
    <source>
        <dbReference type="ARBA" id="ARBA00022803"/>
    </source>
</evidence>
<keyword evidence="5" id="KW-0802">TPR repeat</keyword>
<organism evidence="7 8">
    <name type="scientific">Tumidithrix elongata BACA0141</name>
    <dbReference type="NCBI Taxonomy" id="2716417"/>
    <lineage>
        <taxon>Bacteria</taxon>
        <taxon>Bacillati</taxon>
        <taxon>Cyanobacteriota</taxon>
        <taxon>Cyanophyceae</taxon>
        <taxon>Pseudanabaenales</taxon>
        <taxon>Pseudanabaenaceae</taxon>
        <taxon>Tumidithrix</taxon>
        <taxon>Tumidithrix elongata</taxon>
    </lineage>
</organism>
<comment type="caution">
    <text evidence="7">The sequence shown here is derived from an EMBL/GenBank/DDBJ whole genome shotgun (WGS) entry which is preliminary data.</text>
</comment>
<evidence type="ECO:0000259" key="6">
    <source>
        <dbReference type="Pfam" id="PF13844"/>
    </source>
</evidence>
<keyword evidence="3" id="KW-0808">Transferase</keyword>
<keyword evidence="2" id="KW-0328">Glycosyltransferase</keyword>
<dbReference type="Gene3D" id="3.40.50.11380">
    <property type="match status" value="1"/>
</dbReference>
<sequence length="632" mass="72792">MNSSDSGNLLGRLFNNSQISPPNGSSHHSSIQETGLQINPRRWLNLYLIQDYDALSEQFISILTHFEGITYTTLDTESLYFINAFLKNFLYLFTQPDFVIGDRFVARFIQLNLTISNLVAISDFKTTDAYLEILKSQPQNFVKLLTLYSARNSFKFDRKLLFDTNSPLACLWYSYFLEIYRSGLANKIVYQNLREHLAFNDDRIIDFYKIEDVYLATTYIDGDRDRAIKQKLNQSIQASPFCQNANIQNSKILKAERLNQSTLTPRKIAIITGFWFPSHSSYRMLSQFISSLALDYELTLFHLGEPRDDLDTSNFKEVKYITYRNGTLDISPLQSNDFAIAYYPDVGTLPASILLSNLRIAPMQICGLGHPVSTFGSNIDYFVSSAEAEAIKNPENHYSERLVLLPGFGVIPTCPEYKIQGIKKTRSEIIINCAWNPQKVNYPLLLLLGKIIKDAKQEVLFRFFASDSLFQKNDFLPFAKDLELALGKDKIELYLHKPYEQYMALMEEGDLCIDSYHFGGFNSLIDSLYLRKLTVTLEGKKWYNRVGARLIRLLGLPELVAKTPAEYTQIILKLINQEPLRLDLQMKMAKVDLDRTLFATSDRQDLKKTIDFLIENHDRLQSNRDKKPIRII</sequence>